<dbReference type="InterPro" id="IPR058525">
    <property type="entry name" value="DUF8212"/>
</dbReference>
<feature type="transmembrane region" description="Helical" evidence="6">
    <location>
        <begin position="887"/>
        <end position="905"/>
    </location>
</feature>
<gene>
    <name evidence="9" type="ORF">D9758_012997</name>
</gene>
<evidence type="ECO:0000256" key="4">
    <source>
        <dbReference type="ARBA" id="ARBA00023136"/>
    </source>
</evidence>
<evidence type="ECO:0000256" key="6">
    <source>
        <dbReference type="SAM" id="Phobius"/>
    </source>
</evidence>
<evidence type="ECO:0000256" key="2">
    <source>
        <dbReference type="ARBA" id="ARBA00022692"/>
    </source>
</evidence>
<feature type="compositionally biased region" description="Basic residues" evidence="5">
    <location>
        <begin position="1413"/>
        <end position="1425"/>
    </location>
</feature>
<dbReference type="InterPro" id="IPR010730">
    <property type="entry name" value="HET"/>
</dbReference>
<dbReference type="Proteomes" id="UP000559256">
    <property type="component" value="Unassembled WGS sequence"/>
</dbReference>
<reference evidence="9 10" key="1">
    <citation type="journal article" date="2020" name="ISME J.">
        <title>Uncovering the hidden diversity of litter-decomposition mechanisms in mushroom-forming fungi.</title>
        <authorList>
            <person name="Floudas D."/>
            <person name="Bentzer J."/>
            <person name="Ahren D."/>
            <person name="Johansson T."/>
            <person name="Persson P."/>
            <person name="Tunlid A."/>
        </authorList>
    </citation>
    <scope>NUCLEOTIDE SEQUENCE [LARGE SCALE GENOMIC DNA]</scope>
    <source>
        <strain evidence="9 10">CBS 291.85</strain>
    </source>
</reference>
<dbReference type="Gene3D" id="1.10.3730.20">
    <property type="match status" value="1"/>
</dbReference>
<dbReference type="Pfam" id="PF06985">
    <property type="entry name" value="HET"/>
    <property type="match status" value="1"/>
</dbReference>
<feature type="compositionally biased region" description="Polar residues" evidence="5">
    <location>
        <begin position="1358"/>
        <end position="1375"/>
    </location>
</feature>
<dbReference type="GO" id="GO:0015095">
    <property type="term" value="F:magnesium ion transmembrane transporter activity"/>
    <property type="evidence" value="ECO:0007669"/>
    <property type="project" value="InterPro"/>
</dbReference>
<feature type="compositionally biased region" description="Polar residues" evidence="5">
    <location>
        <begin position="443"/>
        <end position="455"/>
    </location>
</feature>
<dbReference type="PANTHER" id="PTHR10622">
    <property type="entry name" value="HET DOMAIN-CONTAINING PROTEIN"/>
    <property type="match status" value="1"/>
</dbReference>
<evidence type="ECO:0000259" key="7">
    <source>
        <dbReference type="Pfam" id="PF06985"/>
    </source>
</evidence>
<feature type="compositionally biased region" description="Polar residues" evidence="5">
    <location>
        <begin position="1175"/>
        <end position="1186"/>
    </location>
</feature>
<feature type="region of interest" description="Disordered" evidence="5">
    <location>
        <begin position="501"/>
        <end position="540"/>
    </location>
</feature>
<feature type="transmembrane region" description="Helical" evidence="6">
    <location>
        <begin position="750"/>
        <end position="769"/>
    </location>
</feature>
<feature type="transmembrane region" description="Helical" evidence="6">
    <location>
        <begin position="952"/>
        <end position="972"/>
    </location>
</feature>
<protein>
    <recommendedName>
        <fullName evidence="11">DUF803-domain-containing protein</fullName>
    </recommendedName>
</protein>
<keyword evidence="10" id="KW-1185">Reference proteome</keyword>
<feature type="region of interest" description="Disordered" evidence="5">
    <location>
        <begin position="1105"/>
        <end position="1134"/>
    </location>
</feature>
<accession>A0A8H5CBU0</accession>
<feature type="region of interest" description="Disordered" evidence="5">
    <location>
        <begin position="1304"/>
        <end position="1467"/>
    </location>
</feature>
<comment type="subcellular location">
    <subcellularLocation>
        <location evidence="1">Membrane</location>
        <topology evidence="1">Multi-pass membrane protein</topology>
    </subcellularLocation>
</comment>
<keyword evidence="4 6" id="KW-0472">Membrane</keyword>
<feature type="transmembrane region" description="Helical" evidence="6">
    <location>
        <begin position="1014"/>
        <end position="1033"/>
    </location>
</feature>
<feature type="compositionally biased region" description="Basic and acidic residues" evidence="5">
    <location>
        <begin position="1429"/>
        <end position="1445"/>
    </location>
</feature>
<keyword evidence="3 6" id="KW-1133">Transmembrane helix</keyword>
<dbReference type="EMBL" id="JAACJM010000212">
    <property type="protein sequence ID" value="KAF5337657.1"/>
    <property type="molecule type" value="Genomic_DNA"/>
</dbReference>
<evidence type="ECO:0000313" key="10">
    <source>
        <dbReference type="Proteomes" id="UP000559256"/>
    </source>
</evidence>
<feature type="region of interest" description="Disordered" evidence="5">
    <location>
        <begin position="1213"/>
        <end position="1267"/>
    </location>
</feature>
<evidence type="ECO:0008006" key="11">
    <source>
        <dbReference type="Google" id="ProtNLM"/>
    </source>
</evidence>
<dbReference type="PANTHER" id="PTHR10622:SF10">
    <property type="entry name" value="HET DOMAIN-CONTAINING PROTEIN"/>
    <property type="match status" value="1"/>
</dbReference>
<feature type="transmembrane region" description="Helical" evidence="6">
    <location>
        <begin position="810"/>
        <end position="840"/>
    </location>
</feature>
<dbReference type="Pfam" id="PF26640">
    <property type="entry name" value="DUF8212"/>
    <property type="match status" value="1"/>
</dbReference>
<name>A0A8H5CBU0_9AGAR</name>
<feature type="compositionally biased region" description="Gly residues" evidence="5">
    <location>
        <begin position="1238"/>
        <end position="1254"/>
    </location>
</feature>
<evidence type="ECO:0000259" key="8">
    <source>
        <dbReference type="Pfam" id="PF26640"/>
    </source>
</evidence>
<feature type="domain" description="DUF8212" evidence="8">
    <location>
        <begin position="236"/>
        <end position="374"/>
    </location>
</feature>
<feature type="transmembrane region" description="Helical" evidence="6">
    <location>
        <begin position="987"/>
        <end position="1007"/>
    </location>
</feature>
<dbReference type="InterPro" id="IPR008521">
    <property type="entry name" value="Mg_trans_NIPA"/>
</dbReference>
<evidence type="ECO:0000256" key="3">
    <source>
        <dbReference type="ARBA" id="ARBA00022989"/>
    </source>
</evidence>
<sequence>MRLLNTSTYVLQEFNGPSIPIYAILSHTWDDEEVLFSDLRHSWSRDAATRKKGWQKILGTCKRARDDDLKWVWIDTCCINKESSAELSEAINSMFRYYRGAFVCYAYLADYSVRRDGYPDMGQGQGVRAGNAAFRRCRWFTRGWTLQELLAPANLVFFDAEWKDMGTKIGLKEAVSRVTRIPLDVLLHGDLRNISIAAKMSWAAERETTREEDRAYSLMGIFGVNIPPLYGEGGPRAFVRLQEEIIKYSNDQSIFAWSATFDDDNPWDPRLTHRGLLARSPSEFKASGDIRVSLFRNKLPYSLTNQGLHIHLPMELVPDFPGQPLYDLYIAYLNCEVQSSNERLGIFLLKVPNSEDNYERWHPDWLLVLSGSPFHHNGVDMKEIYVEEFPDSGAAAYPGLYSKRSASYPKSFSGGGRSSNAKHIVLYSSKTESIGPGDIQQLQTQQNTDGSSTYPSRIGSPALGRKYSGTEYQVDYRPSSSEDPVKVKFILIRDSLGRVSLSTQHRRESLSPWSSPDLRLHRPPPSRRSTSEDSFSPPRDQVIVPVNETESLLITARRQVQHMRLEDVEPDSDIASCCRLEFESIPVHWGQMVQTPESESEYSFSSLDCSSGDERIIRSASRLSFRSTDIPIPKKESSLSIELGSHEGSISLLSAHIPEAALFRPKWKPEAILGGSSSKHCEVVIPANINWSLAHLGSRTRTTLFPPIFPPFPSFMSSSSSSSPTSTSSAAATSSSAAGGLSAGGGNLKVVGIILAIVSGLLIGSSFVFKKKGLLRAQAGHAAGEGVAYLKSPLWWTGMIMMILGELCNFAAYAFVEAIVVTPLGALSVVICAILSSFFLNETLTFFGWLGCGLCIIGSVIIALNGPSEQSVGQIREFQKLFLAPGFLAYASVLIAAALVIIFYFGPRYGKKSMLWWIMVCSMIGGISVSVTTGLGAAIVTTAQGENQFKYWFIYFLIVFVVVTLLTEVYYLNVALALFNTAMVTPTYYVIFTFFSILTTIVLFQGLKSTPSAIITLVMGFLVICFGITILQMSKVDPNELGTMAKLDRRSTLLLQAARSKTESQYQTDEEKSVLGYEDPGMDALRGSLHGTVGSIMRARRISQSSRAGTIRSRHGSHPFSSGFAPGSMSPGRRRDVDLSPGPGGLKRHQLYDAPMPSPAFTTTTVATRGDDGSSVRSPSFTSTTSGGAGAQLGTKKPTIKFGSQDVIHSYHPTTGLGGPDLEATHESRPTITRSPSGGAGLGTPGAVMHGGGYPPARLDTMGTGDNKTMSQLLTLAESPVEERAGSGEGLPRGNALMLQESEPHFASGSSSRSKPGHVNLDDDLDREVKSAPPVQKGFPRIPMPGGRKDSRDVFLPDSNSTTTLMTFPSVTDSARSLDDGDLPDEIGRSSGGGKSQHHSHLHLNIGEDSKTGHNHHSHNAKKYPRGAQDQDREETRRLFKKNADGQESTDSEAGGNSPVSGSTEDSYQLMQMGGIRLVHQTPGGHIP</sequence>
<feature type="transmembrane region" description="Helical" evidence="6">
    <location>
        <begin position="917"/>
        <end position="940"/>
    </location>
</feature>
<organism evidence="9 10">
    <name type="scientific">Tetrapyrgos nigripes</name>
    <dbReference type="NCBI Taxonomy" id="182062"/>
    <lineage>
        <taxon>Eukaryota</taxon>
        <taxon>Fungi</taxon>
        <taxon>Dikarya</taxon>
        <taxon>Basidiomycota</taxon>
        <taxon>Agaricomycotina</taxon>
        <taxon>Agaricomycetes</taxon>
        <taxon>Agaricomycetidae</taxon>
        <taxon>Agaricales</taxon>
        <taxon>Marasmiineae</taxon>
        <taxon>Marasmiaceae</taxon>
        <taxon>Tetrapyrgos</taxon>
    </lineage>
</organism>
<dbReference type="OrthoDB" id="6428174at2759"/>
<evidence type="ECO:0000256" key="1">
    <source>
        <dbReference type="ARBA" id="ARBA00004141"/>
    </source>
</evidence>
<keyword evidence="2 6" id="KW-0812">Transmembrane</keyword>
<dbReference type="GO" id="GO:0016020">
    <property type="term" value="C:membrane"/>
    <property type="evidence" value="ECO:0007669"/>
    <property type="project" value="UniProtKB-SubCell"/>
</dbReference>
<feature type="transmembrane region" description="Helical" evidence="6">
    <location>
        <begin position="846"/>
        <end position="866"/>
    </location>
</feature>
<feature type="domain" description="Heterokaryon incompatibility" evidence="7">
    <location>
        <begin position="22"/>
        <end position="148"/>
    </location>
</feature>
<comment type="caution">
    <text evidence="9">The sequence shown here is derived from an EMBL/GenBank/DDBJ whole genome shotgun (WGS) entry which is preliminary data.</text>
</comment>
<dbReference type="SUPFAM" id="SSF103481">
    <property type="entry name" value="Multidrug resistance efflux transporter EmrE"/>
    <property type="match status" value="1"/>
</dbReference>
<proteinExistence type="predicted"/>
<evidence type="ECO:0000313" key="9">
    <source>
        <dbReference type="EMBL" id="KAF5337657.1"/>
    </source>
</evidence>
<feature type="compositionally biased region" description="Polar residues" evidence="5">
    <location>
        <begin position="1458"/>
        <end position="1467"/>
    </location>
</feature>
<dbReference type="Pfam" id="PF05653">
    <property type="entry name" value="Mg_trans_NIPA"/>
    <property type="match status" value="1"/>
</dbReference>
<evidence type="ECO:0000256" key="5">
    <source>
        <dbReference type="SAM" id="MobiDB-lite"/>
    </source>
</evidence>
<dbReference type="InterPro" id="IPR037185">
    <property type="entry name" value="EmrE-like"/>
</dbReference>
<feature type="region of interest" description="Disordered" evidence="5">
    <location>
        <begin position="443"/>
        <end position="465"/>
    </location>
</feature>
<feature type="region of interest" description="Disordered" evidence="5">
    <location>
        <begin position="1148"/>
        <end position="1197"/>
    </location>
</feature>